<evidence type="ECO:0000313" key="1">
    <source>
        <dbReference type="EMBL" id="KAI6082494.1"/>
    </source>
</evidence>
<dbReference type="EMBL" id="MU394370">
    <property type="protein sequence ID" value="KAI6082494.1"/>
    <property type="molecule type" value="Genomic_DNA"/>
</dbReference>
<dbReference type="Proteomes" id="UP001497680">
    <property type="component" value="Unassembled WGS sequence"/>
</dbReference>
<organism evidence="1 2">
    <name type="scientific">Hypoxylon rubiginosum</name>
    <dbReference type="NCBI Taxonomy" id="110542"/>
    <lineage>
        <taxon>Eukaryota</taxon>
        <taxon>Fungi</taxon>
        <taxon>Dikarya</taxon>
        <taxon>Ascomycota</taxon>
        <taxon>Pezizomycotina</taxon>
        <taxon>Sordariomycetes</taxon>
        <taxon>Xylariomycetidae</taxon>
        <taxon>Xylariales</taxon>
        <taxon>Hypoxylaceae</taxon>
        <taxon>Hypoxylon</taxon>
    </lineage>
</organism>
<keyword evidence="2" id="KW-1185">Reference proteome</keyword>
<reference evidence="1 2" key="1">
    <citation type="journal article" date="2022" name="New Phytol.">
        <title>Ecological generalism drives hyperdiversity of secondary metabolite gene clusters in xylarialean endophytes.</title>
        <authorList>
            <person name="Franco M.E.E."/>
            <person name="Wisecaver J.H."/>
            <person name="Arnold A.E."/>
            <person name="Ju Y.M."/>
            <person name="Slot J.C."/>
            <person name="Ahrendt S."/>
            <person name="Moore L.P."/>
            <person name="Eastman K.E."/>
            <person name="Scott K."/>
            <person name="Konkel Z."/>
            <person name="Mondo S.J."/>
            <person name="Kuo A."/>
            <person name="Hayes R.D."/>
            <person name="Haridas S."/>
            <person name="Andreopoulos B."/>
            <person name="Riley R."/>
            <person name="LaButti K."/>
            <person name="Pangilinan J."/>
            <person name="Lipzen A."/>
            <person name="Amirebrahimi M."/>
            <person name="Yan J."/>
            <person name="Adam C."/>
            <person name="Keymanesh K."/>
            <person name="Ng V."/>
            <person name="Louie K."/>
            <person name="Northen T."/>
            <person name="Drula E."/>
            <person name="Henrissat B."/>
            <person name="Hsieh H.M."/>
            <person name="Youens-Clark K."/>
            <person name="Lutzoni F."/>
            <person name="Miadlikowska J."/>
            <person name="Eastwood D.C."/>
            <person name="Hamelin R.C."/>
            <person name="Grigoriev I.V."/>
            <person name="U'Ren J.M."/>
        </authorList>
    </citation>
    <scope>NUCLEOTIDE SEQUENCE [LARGE SCALE GENOMIC DNA]</scope>
    <source>
        <strain evidence="1 2">ER1909</strain>
    </source>
</reference>
<name>A0ACC0CPX6_9PEZI</name>
<proteinExistence type="predicted"/>
<sequence length="343" mass="36733">MADTSIQTPKTMRAWMYDSARDGLEKSIKLVEDTALPFKQTLPKDAILVKVHYMSLNPGDYKIAELGILARALVSIPAAPGLDFSGTVAQTGEAVSAFSVGQEVYGRVDPNQYGTLGEYICASVDGCAALPEGVSLKDASCIGTGGQTAYQCIVPNVKEGDKVFINGGSGGTGVFGIQIAKAVGCHVTTSCSGKNVELCRSLGADEVIDYTKENVSEVLKGKGLVYKLVVDNIGRPFDLHKAADYFLLPEGKFVQIGGQMSLADLKMLASRALLPCILGGGKRKWEWVVTKSTHEQLEQIGEWMKEGKVKSVIDETFSYEDVPKALAKLKLGRTKGKIVVSSE</sequence>
<evidence type="ECO:0000313" key="2">
    <source>
        <dbReference type="Proteomes" id="UP001497680"/>
    </source>
</evidence>
<comment type="caution">
    <text evidence="1">The sequence shown here is derived from an EMBL/GenBank/DDBJ whole genome shotgun (WGS) entry which is preliminary data.</text>
</comment>
<gene>
    <name evidence="1" type="ORF">F4821DRAFT_247046</name>
</gene>
<accession>A0ACC0CPX6</accession>
<protein>
    <submittedName>
        <fullName evidence="1">Reticulon-4-interacting protein 1, mitochondrial</fullName>
    </submittedName>
</protein>